<dbReference type="AlphaFoldDB" id="A0A4S2MIZ9"/>
<keyword evidence="2" id="KW-1185">Reference proteome</keyword>
<gene>
    <name evidence="1" type="ORF">EX30DRAFT_293816</name>
</gene>
<dbReference type="EMBL" id="ML220166">
    <property type="protein sequence ID" value="TGZ76793.1"/>
    <property type="molecule type" value="Genomic_DNA"/>
</dbReference>
<dbReference type="Pfam" id="PF13419">
    <property type="entry name" value="HAD_2"/>
    <property type="match status" value="1"/>
</dbReference>
<dbReference type="STRING" id="341454.A0A4S2MIZ9"/>
<proteinExistence type="predicted"/>
<evidence type="ECO:0000313" key="1">
    <source>
        <dbReference type="EMBL" id="TGZ76793.1"/>
    </source>
</evidence>
<feature type="non-terminal residue" evidence="1">
    <location>
        <position position="1"/>
    </location>
</feature>
<dbReference type="InterPro" id="IPR036412">
    <property type="entry name" value="HAD-like_sf"/>
</dbReference>
<evidence type="ECO:0000313" key="2">
    <source>
        <dbReference type="Proteomes" id="UP000298138"/>
    </source>
</evidence>
<dbReference type="Proteomes" id="UP000298138">
    <property type="component" value="Unassembled WGS sequence"/>
</dbReference>
<sequence length="201" mass="21805">PILHGLIFDLDGTLTLPPPPWFFPSLRAASGAPPGVDILHYISTLPPSAQSAANAHLEAIERRAMSSMQPQPGLPSLLAWCEVNNIRTGVVTRNFDEPVSHLVTTHLTSRDPETGRERRHEFMPVLTRGFREVKPSPGPLLECMRVWGTGCGNVLMVGDSKDDVEAARRAGVGCVVVRNEGNGEVAEMEGVVGVVERLEEL</sequence>
<reference evidence="1 2" key="1">
    <citation type="submission" date="2019-04" db="EMBL/GenBank/DDBJ databases">
        <title>Comparative genomics and transcriptomics to analyze fruiting body development in filamentous ascomycetes.</title>
        <authorList>
            <consortium name="DOE Joint Genome Institute"/>
            <person name="Lutkenhaus R."/>
            <person name="Traeger S."/>
            <person name="Breuer J."/>
            <person name="Kuo A."/>
            <person name="Lipzen A."/>
            <person name="Pangilinan J."/>
            <person name="Dilworth D."/>
            <person name="Sandor L."/>
            <person name="Poggeler S."/>
            <person name="Barry K."/>
            <person name="Grigoriev I.V."/>
            <person name="Nowrousian M."/>
        </authorList>
    </citation>
    <scope>NUCLEOTIDE SEQUENCE [LARGE SCALE GENOMIC DNA]</scope>
    <source>
        <strain evidence="1 2">CBS 389.68</strain>
    </source>
</reference>
<feature type="non-terminal residue" evidence="1">
    <location>
        <position position="201"/>
    </location>
</feature>
<dbReference type="OrthoDB" id="426235at2759"/>
<dbReference type="InParanoid" id="A0A4S2MIZ9"/>
<dbReference type="Gene3D" id="3.40.50.1000">
    <property type="entry name" value="HAD superfamily/HAD-like"/>
    <property type="match status" value="1"/>
</dbReference>
<protein>
    <submittedName>
        <fullName evidence="1">HAD-like protein</fullName>
    </submittedName>
</protein>
<dbReference type="Gene3D" id="1.10.260.80">
    <property type="match status" value="1"/>
</dbReference>
<dbReference type="SUPFAM" id="SSF56784">
    <property type="entry name" value="HAD-like"/>
    <property type="match status" value="1"/>
</dbReference>
<dbReference type="InterPro" id="IPR041492">
    <property type="entry name" value="HAD_2"/>
</dbReference>
<organism evidence="1 2">
    <name type="scientific">Ascodesmis nigricans</name>
    <dbReference type="NCBI Taxonomy" id="341454"/>
    <lineage>
        <taxon>Eukaryota</taxon>
        <taxon>Fungi</taxon>
        <taxon>Dikarya</taxon>
        <taxon>Ascomycota</taxon>
        <taxon>Pezizomycotina</taxon>
        <taxon>Pezizomycetes</taxon>
        <taxon>Pezizales</taxon>
        <taxon>Ascodesmidaceae</taxon>
        <taxon>Ascodesmis</taxon>
    </lineage>
</organism>
<name>A0A4S2MIZ9_9PEZI</name>
<dbReference type="PANTHER" id="PTHR43885">
    <property type="entry name" value="HALOACID DEHALOGENASE-LIKE HYDROLASE"/>
    <property type="match status" value="1"/>
</dbReference>
<dbReference type="InterPro" id="IPR023214">
    <property type="entry name" value="HAD_sf"/>
</dbReference>
<dbReference type="FunCoup" id="A0A4S2MIZ9">
    <property type="interactions" value="82"/>
</dbReference>
<dbReference type="PANTHER" id="PTHR43885:SF1">
    <property type="entry name" value="SUPERFAMILY HYDROLASE, PUTATIVE (AFU_ORTHOLOGUE AFUA_4G13290)-RELATED"/>
    <property type="match status" value="1"/>
</dbReference>
<accession>A0A4S2MIZ9</accession>